<name>A0AAE3Z9R8_9ACTN</name>
<keyword evidence="1" id="KW-0812">Transmembrane</keyword>
<feature type="transmembrane region" description="Helical" evidence="1">
    <location>
        <begin position="44"/>
        <end position="65"/>
    </location>
</feature>
<dbReference type="Pfam" id="PF10011">
    <property type="entry name" value="DUF2254"/>
    <property type="match status" value="1"/>
</dbReference>
<sequence length="479" mass="52039">MSLVHGETEVGAAMAEQVDGGSTDRRGRARPRHRNRARYALQEFLLLPLLITGVWLALAAGGIVLDRNAGLWGQAVRQAVAVVVSPQAASMLLSTVTPGLLTVISIIFFVLLMAVQHQSSKYSPVVFDQFLRRKINQSFFGMFIGLTIYCLLILTLVPPGEAIISGTLTLLLSSATFILLLVFVYSTVDQMRPSSTVWLIQEMALRARAGQRPLLARCRAQSQQEGAPSAEVIAERVGYLVHIDGRLLAEALDRTGGAVEVELVVAMGDHVVPGATVAEVRGGSALQRHRLAETVLDALTLGRMRDIDRDAGYAVDQLSSMAWSATAVSGDLEGARVAVETLHSLLADFCGPDIHPPAESFGGPLPLVYNDRVTDRIIDGLTGAIAASGISGQHQTCSDVLIALSRALPRLEPSDQRTLLNRLQRVLPTMTRHVFTVELEDGFDLLRQSMHNADLYNDARRIGQIKEQLHERNRLASPD</sequence>
<feature type="transmembrane region" description="Helical" evidence="1">
    <location>
        <begin position="163"/>
        <end position="185"/>
    </location>
</feature>
<feature type="transmembrane region" description="Helical" evidence="1">
    <location>
        <begin position="139"/>
        <end position="157"/>
    </location>
</feature>
<keyword evidence="1" id="KW-0472">Membrane</keyword>
<dbReference type="RefSeq" id="WP_310267864.1">
    <property type="nucleotide sequence ID" value="NZ_JAVDXW010000001.1"/>
</dbReference>
<keyword evidence="3" id="KW-1185">Reference proteome</keyword>
<proteinExistence type="predicted"/>
<reference evidence="2" key="1">
    <citation type="submission" date="2023-07" db="EMBL/GenBank/DDBJ databases">
        <title>Sequencing the genomes of 1000 actinobacteria strains.</title>
        <authorList>
            <person name="Klenk H.-P."/>
        </authorList>
    </citation>
    <scope>NUCLEOTIDE SEQUENCE</scope>
    <source>
        <strain evidence="2">DSM 45977</strain>
    </source>
</reference>
<feature type="transmembrane region" description="Helical" evidence="1">
    <location>
        <begin position="91"/>
        <end position="115"/>
    </location>
</feature>
<evidence type="ECO:0000313" key="3">
    <source>
        <dbReference type="Proteomes" id="UP001180845"/>
    </source>
</evidence>
<evidence type="ECO:0000313" key="2">
    <source>
        <dbReference type="EMBL" id="MDR7299940.1"/>
    </source>
</evidence>
<dbReference type="InterPro" id="IPR018723">
    <property type="entry name" value="DUF2254_membrane"/>
</dbReference>
<dbReference type="Proteomes" id="UP001180845">
    <property type="component" value="Unassembled WGS sequence"/>
</dbReference>
<dbReference type="EMBL" id="JAVDXW010000001">
    <property type="protein sequence ID" value="MDR7299940.1"/>
    <property type="molecule type" value="Genomic_DNA"/>
</dbReference>
<gene>
    <name evidence="2" type="ORF">JOF55_000121</name>
</gene>
<comment type="caution">
    <text evidence="2">The sequence shown here is derived from an EMBL/GenBank/DDBJ whole genome shotgun (WGS) entry which is preliminary data.</text>
</comment>
<keyword evidence="1" id="KW-1133">Transmembrane helix</keyword>
<protein>
    <recommendedName>
        <fullName evidence="4">DUF2254 domain-containing protein</fullName>
    </recommendedName>
</protein>
<evidence type="ECO:0008006" key="4">
    <source>
        <dbReference type="Google" id="ProtNLM"/>
    </source>
</evidence>
<evidence type="ECO:0000256" key="1">
    <source>
        <dbReference type="SAM" id="Phobius"/>
    </source>
</evidence>
<organism evidence="2 3">
    <name type="scientific">Haloactinomyces albus</name>
    <dbReference type="NCBI Taxonomy" id="1352928"/>
    <lineage>
        <taxon>Bacteria</taxon>
        <taxon>Bacillati</taxon>
        <taxon>Actinomycetota</taxon>
        <taxon>Actinomycetes</taxon>
        <taxon>Actinopolysporales</taxon>
        <taxon>Actinopolysporaceae</taxon>
        <taxon>Haloactinomyces</taxon>
    </lineage>
</organism>
<dbReference type="AlphaFoldDB" id="A0AAE3Z9R8"/>
<accession>A0AAE3Z9R8</accession>